<evidence type="ECO:0000313" key="7">
    <source>
        <dbReference type="Proteomes" id="UP000038045"/>
    </source>
</evidence>
<accession>A0A0N5A2U4</accession>
<dbReference type="AlphaFoldDB" id="A0A0N5A2U4"/>
<evidence type="ECO:0000256" key="3">
    <source>
        <dbReference type="ARBA" id="ARBA00022827"/>
    </source>
</evidence>
<keyword evidence="3 5" id="KW-0274">FAD</keyword>
<organism evidence="7 8">
    <name type="scientific">Parastrongyloides trichosuri</name>
    <name type="common">Possum-specific nematode worm</name>
    <dbReference type="NCBI Taxonomy" id="131310"/>
    <lineage>
        <taxon>Eukaryota</taxon>
        <taxon>Metazoa</taxon>
        <taxon>Ecdysozoa</taxon>
        <taxon>Nematoda</taxon>
        <taxon>Chromadorea</taxon>
        <taxon>Rhabditida</taxon>
        <taxon>Tylenchina</taxon>
        <taxon>Panagrolaimomorpha</taxon>
        <taxon>Strongyloidoidea</taxon>
        <taxon>Strongyloididae</taxon>
        <taxon>Parastrongyloides</taxon>
    </lineage>
</organism>
<keyword evidence="7" id="KW-1185">Reference proteome</keyword>
<dbReference type="InterPro" id="IPR008333">
    <property type="entry name" value="Cbr1-like_FAD-bd_dom"/>
</dbReference>
<keyword evidence="4" id="KW-0560">Oxidoreductase</keyword>
<dbReference type="InterPro" id="IPR001834">
    <property type="entry name" value="CBR-like"/>
</dbReference>
<evidence type="ECO:0000256" key="1">
    <source>
        <dbReference type="ARBA" id="ARBA00001974"/>
    </source>
</evidence>
<evidence type="ECO:0000259" key="6">
    <source>
        <dbReference type="Pfam" id="PF00970"/>
    </source>
</evidence>
<dbReference type="PANTHER" id="PTHR19370">
    <property type="entry name" value="NADH-CYTOCHROME B5 REDUCTASE"/>
    <property type="match status" value="1"/>
</dbReference>
<sequence>MNVKLYITNENGDEIERFYTPTSVYHSKTLDLIIKIFAYNSTAIGYSNKGMTGNLKKLRIGDHIEASGPHGNFTYEGFGTLVRYSTPHKLWLSKMYRKIIVITSGVALNVAINLCRTTVDKDDRNVIIKIITLNDYLKDIVFYDELEDIVRRMPNTFEVMHILKKEMIDGEHIYSGETLNFHTLETLVGDYHPGSAIIYSGSGTLYYNEVYRYLKYKNFNFDDVYSYT</sequence>
<dbReference type="InterPro" id="IPR017938">
    <property type="entry name" value="Riboflavin_synthase-like_b-brl"/>
</dbReference>
<comment type="cofactor">
    <cofactor evidence="1 5">
        <name>FAD</name>
        <dbReference type="ChEBI" id="CHEBI:57692"/>
    </cofactor>
</comment>
<evidence type="ECO:0000256" key="2">
    <source>
        <dbReference type="ARBA" id="ARBA00022630"/>
    </source>
</evidence>
<dbReference type="WBParaSite" id="PTRK_0001595800.1">
    <property type="protein sequence ID" value="PTRK_0001595800.1"/>
    <property type="gene ID" value="PTRK_0001595800"/>
</dbReference>
<dbReference type="PANTHER" id="PTHR19370:SF184">
    <property type="entry name" value="NADH-CYTOCHROME B5 REDUCTASE-LIKE"/>
    <property type="match status" value="1"/>
</dbReference>
<dbReference type="Gene3D" id="2.40.30.10">
    <property type="entry name" value="Translation factors"/>
    <property type="match status" value="1"/>
</dbReference>
<dbReference type="GO" id="GO:0016491">
    <property type="term" value="F:oxidoreductase activity"/>
    <property type="evidence" value="ECO:0007669"/>
    <property type="project" value="UniProtKB-KW"/>
</dbReference>
<feature type="binding site" evidence="5">
    <location>
        <position position="19"/>
    </location>
    <ligand>
        <name>FAD</name>
        <dbReference type="ChEBI" id="CHEBI:57692"/>
    </ligand>
</feature>
<evidence type="ECO:0000256" key="4">
    <source>
        <dbReference type="ARBA" id="ARBA00023002"/>
    </source>
</evidence>
<feature type="binding site" evidence="5">
    <location>
        <position position="33"/>
    </location>
    <ligand>
        <name>FAD</name>
        <dbReference type="ChEBI" id="CHEBI:57692"/>
    </ligand>
</feature>
<dbReference type="SUPFAM" id="SSF63380">
    <property type="entry name" value="Riboflavin synthase domain-like"/>
    <property type="match status" value="1"/>
</dbReference>
<feature type="binding site" evidence="5">
    <location>
        <position position="35"/>
    </location>
    <ligand>
        <name>FAD</name>
        <dbReference type="ChEBI" id="CHEBI:57692"/>
    </ligand>
</feature>
<evidence type="ECO:0000256" key="5">
    <source>
        <dbReference type="PIRSR" id="PIRSR601834-1"/>
    </source>
</evidence>
<feature type="binding site" evidence="5">
    <location>
        <position position="51"/>
    </location>
    <ligand>
        <name>FAD</name>
        <dbReference type="ChEBI" id="CHEBI:57692"/>
    </ligand>
</feature>
<dbReference type="InterPro" id="IPR039261">
    <property type="entry name" value="FNR_nucleotide-bd"/>
</dbReference>
<dbReference type="Gene3D" id="3.40.50.80">
    <property type="entry name" value="Nucleotide-binding domain of ferredoxin-NADP reductase (FNR) module"/>
    <property type="match status" value="1"/>
</dbReference>
<keyword evidence="2 5" id="KW-0285">Flavoprotein</keyword>
<reference evidence="8" key="1">
    <citation type="submission" date="2017-02" db="UniProtKB">
        <authorList>
            <consortium name="WormBaseParasite"/>
        </authorList>
    </citation>
    <scope>IDENTIFICATION</scope>
</reference>
<dbReference type="Pfam" id="PF00970">
    <property type="entry name" value="FAD_binding_6"/>
    <property type="match status" value="1"/>
</dbReference>
<dbReference type="Proteomes" id="UP000038045">
    <property type="component" value="Unplaced"/>
</dbReference>
<evidence type="ECO:0000313" key="8">
    <source>
        <dbReference type="WBParaSite" id="PTRK_0001595800.1"/>
    </source>
</evidence>
<feature type="domain" description="Flavoprotein pyridine nucleotide cytochrome reductase-like FAD-binding" evidence="6">
    <location>
        <begin position="8"/>
        <end position="75"/>
    </location>
</feature>
<dbReference type="STRING" id="131310.A0A0N5A2U4"/>
<protein>
    <submittedName>
        <fullName evidence="8">FAD_binding_6 domain-containing protein</fullName>
    </submittedName>
</protein>
<dbReference type="SUPFAM" id="SSF52343">
    <property type="entry name" value="Ferredoxin reductase-like, C-terminal NADP-linked domain"/>
    <property type="match status" value="1"/>
</dbReference>
<feature type="binding site" evidence="5">
    <location>
        <position position="17"/>
    </location>
    <ligand>
        <name>FAD</name>
        <dbReference type="ChEBI" id="CHEBI:57692"/>
    </ligand>
</feature>
<name>A0A0N5A2U4_PARTI</name>
<proteinExistence type="predicted"/>